<dbReference type="PROSITE" id="PS50994">
    <property type="entry name" value="INTEGRASE"/>
    <property type="match status" value="1"/>
</dbReference>
<feature type="domain" description="Integrase catalytic" evidence="10">
    <location>
        <begin position="1744"/>
        <end position="1912"/>
    </location>
</feature>
<dbReference type="InterPro" id="IPR036397">
    <property type="entry name" value="RNaseH_sf"/>
</dbReference>
<accession>A0A1M2VXW7</accession>
<evidence type="ECO:0000256" key="2">
    <source>
        <dbReference type="ARBA" id="ARBA00022679"/>
    </source>
</evidence>
<feature type="compositionally biased region" description="Pro residues" evidence="9">
    <location>
        <begin position="134"/>
        <end position="143"/>
    </location>
</feature>
<dbReference type="GO" id="GO:0016787">
    <property type="term" value="F:hydrolase activity"/>
    <property type="evidence" value="ECO:0007669"/>
    <property type="project" value="UniProtKB-KW"/>
</dbReference>
<feature type="non-terminal residue" evidence="11">
    <location>
        <position position="1"/>
    </location>
</feature>
<feature type="compositionally biased region" description="Acidic residues" evidence="9">
    <location>
        <begin position="2082"/>
        <end position="2092"/>
    </location>
</feature>
<dbReference type="InterPro" id="IPR041588">
    <property type="entry name" value="Integrase_H2C2"/>
</dbReference>
<dbReference type="InterPro" id="IPR001584">
    <property type="entry name" value="Integrase_cat-core"/>
</dbReference>
<evidence type="ECO:0000256" key="8">
    <source>
        <dbReference type="ARBA" id="ARBA00022918"/>
    </source>
</evidence>
<dbReference type="GO" id="GO:0003964">
    <property type="term" value="F:RNA-directed DNA polymerase activity"/>
    <property type="evidence" value="ECO:0007669"/>
    <property type="project" value="UniProtKB-KW"/>
</dbReference>
<evidence type="ECO:0000256" key="1">
    <source>
        <dbReference type="ARBA" id="ARBA00012493"/>
    </source>
</evidence>
<sequence>IARTRAVATRQASLLTELLTVRFEALQRAAIANADNASVDIIFDAFCNILDRGIEVLAEEPEAAATFFSDIALCISPADPQTPREFTPIITTPETVPLPDSPKSSPLTPISQLPSPSRNVHPTPDTSSLSPRLPASPSPPIPGLSPRFLTNQMPDHDEEEGQPPQMENAAKRPDLPSRGHSTAPTFDPNSPRTLRRFFGDLEVLFRRCGVDTDLERKEAVTRYLPIDVADLCEGLPSFATGSYQQFHDDIVALYPGAEESRKFAVADVEGLVARRATAPMTTIGELSQYYRDFLGMTSYLIGRSRLSTSEQSRLFVRGIVSPLWDQVSQRLQLKDPDHYPDDPYPLVDVYAAAKFVLHGTLTSAPAPAAPATDPSGSGPVKLEDLAPFLKFLAQSVGEGSASAAAAAGGANAGAANQNQPNYGFCHYCGDAGCQVRTCPHVAEDIKEGRVARNAEGKVVLPNGSFVPRSIPGLTMRDRIYEWHRRNPNSLAVPTAAQMVLQISRAVPMTSTFSLTSDDRIAQLERELFALRRNREVFDGVELPAPKRSLPRPPEQASALRPAPTTDSTPNAPATDDDSREEPATKAAASAPRQLPRPPTPHPAAGIPNAPAAPVELPEHPFAKARDATYAPPKVKNFGGPPLKDKDRDNAYRTQVPVHQAKFAEEIFARSMKTPLFTLTTEELLSVAPEVRAKYREAITPKRIPTEAVRSVNYVASTEDDEEEDYAAQVSCRGEPLQPGGVILPDPYEVYLRRLAPGNDPRELRVAKESHALRSVVGLVDNKEWVEAIIDPGSQIVAMSEHVCNALALPYDPTIQLFMQSANGDVDRSLGLVRNVPFCVADIVLYLQVHVIRNAAYDILLGRPFDVLTKSVVKNFENEDQTLTIKTQETQNHADSHSHTRTPPQSTSPNTQNIGTFTLGETDPTGLFAFSFPDGKGGDIRVFPGAVHPEAPPDPERTAEAFLSTKKKYKPVARKVRPVLGSTPEQFRVERNITGDPLADMPELPTNPTDFVPTGRYTAERQEAFDKAHSEDFLWPEERKLLHNFVSLQNEAFAWNDDERGCFKPEFFPPVDFPVVAHTPWVERNIPIPPGLYDEVCAILKKKIAAGVYEPSNSAYRSRWFCVLKKDGKSLRIVHSLEPLNKVTIQHSGVPPTPDHLAEQFAGRACGAIFDLYVGFDERLIKVSSRDFTTFQTPFGALRHCTLPMGWCNSVPIFHDDVTYILRAEIPDVTVPFIDDCPCKGPESDYRDEGGTYETIPENKGIRRFVWEHFQNINRVVQRMKYAGGTFSGTKSQVCCREITVVGHRCTPEGRLPDESRVAVVRNWGPCKDLSEVRAFLGTIGVARIFIRNFAHRAHALVHLTRKGVPFEFGPDQLKAQRDLIEALLASPALRAIDYHSSAPVILAVDTSYIAAGYHLCQCDPDDPRKRYYSRFGSITLNEREARFSQPKLEIYGLYRALRALKLYLIGVRKLIIEVDARYIKGMLRNPDVAPSASINRWIVTILTFHFELVHVPGTSHGPDGLSRRPRQPDDGPADDPDDDEFEDWVDRLYGFLHHILPTPASARPATTPLQLFALTDPTGDGRNFSQGEEQTEQQQDEHAAQQHVPQVSGPEAPLQIPTSEHAQKADKRLALVATWLRTLARPEGLTDSAYTAFIKYAQQFFADDDRLWKKDPQGAHKLVVWPAKRPEILRLGHDTLGHRGRYATLQAIGERFWWPSMRDDVTWYVRTCHICQTRQVRKVLLPPTVALPACLFGRVYIDTMLLPVSNGFKMIIQARCSLSFYVEWRMLRVENAKTIADFIFQDILCRWGGLSEIVTDNGAAFVKAVARLEKQYNVHHIRISGYNSRANGVVEKPHFDVRQVLYKAADGVQNKWSQAAHFAFWSERVTIRKRMGCSPYYAVTGCHPILPFDISEATYLMPPPESLVSTTELIARRAIALQKRQEQLAELQSDVYRARIRAARKFEQDNAATIRDFDFKSGDLVLMRHTQVEKSLNRKMRPRYTGPLVVVSRNRGGAYVICELDGTVFHRPVAAFRLIPYLPRRSIALPDNFADISQKRLSELINSDEDGTEDPDPELVENQSGDADDELDQPDE</sequence>
<feature type="region of interest" description="Disordered" evidence="9">
    <location>
        <begin position="1515"/>
        <end position="1539"/>
    </location>
</feature>
<dbReference type="Gene3D" id="2.40.70.10">
    <property type="entry name" value="Acid Proteases"/>
    <property type="match status" value="1"/>
</dbReference>
<dbReference type="InterPro" id="IPR043502">
    <property type="entry name" value="DNA/RNA_pol_sf"/>
</dbReference>
<feature type="region of interest" description="Disordered" evidence="9">
    <location>
        <begin position="84"/>
        <end position="191"/>
    </location>
</feature>
<evidence type="ECO:0000256" key="6">
    <source>
        <dbReference type="ARBA" id="ARBA00022801"/>
    </source>
</evidence>
<dbReference type="FunFam" id="1.10.340.70:FF:000001">
    <property type="entry name" value="Retrovirus-related Pol polyprotein from transposon gypsy-like Protein"/>
    <property type="match status" value="1"/>
</dbReference>
<evidence type="ECO:0000256" key="4">
    <source>
        <dbReference type="ARBA" id="ARBA00022722"/>
    </source>
</evidence>
<feature type="region of interest" description="Disordered" evidence="9">
    <location>
        <begin position="886"/>
        <end position="917"/>
    </location>
</feature>
<dbReference type="EC" id="2.7.7.49" evidence="1"/>
<keyword evidence="4" id="KW-0540">Nuclease</keyword>
<dbReference type="InterPro" id="IPR050951">
    <property type="entry name" value="Retrovirus_Pol_polyprotein"/>
</dbReference>
<dbReference type="SUPFAM" id="SSF50630">
    <property type="entry name" value="Acid proteases"/>
    <property type="match status" value="1"/>
</dbReference>
<dbReference type="STRING" id="154538.A0A1M2VXW7"/>
<dbReference type="Pfam" id="PF17917">
    <property type="entry name" value="RT_RNaseH"/>
    <property type="match status" value="1"/>
</dbReference>
<dbReference type="Gene3D" id="3.30.70.270">
    <property type="match status" value="1"/>
</dbReference>
<dbReference type="OrthoDB" id="2734749at2759"/>
<keyword evidence="6" id="KW-0378">Hydrolase</keyword>
<keyword evidence="12" id="KW-1185">Reference proteome</keyword>
<feature type="compositionally biased region" description="Basic and acidic residues" evidence="9">
    <location>
        <begin position="616"/>
        <end position="626"/>
    </location>
</feature>
<evidence type="ECO:0000256" key="7">
    <source>
        <dbReference type="ARBA" id="ARBA00022884"/>
    </source>
</evidence>
<name>A0A1M2VXW7_TRAPU</name>
<evidence type="ECO:0000256" key="5">
    <source>
        <dbReference type="ARBA" id="ARBA00022759"/>
    </source>
</evidence>
<feature type="compositionally biased region" description="Polar residues" evidence="9">
    <location>
        <begin position="179"/>
        <end position="191"/>
    </location>
</feature>
<dbReference type="SUPFAM" id="SSF56672">
    <property type="entry name" value="DNA/RNA polymerases"/>
    <property type="match status" value="1"/>
</dbReference>
<dbReference type="Proteomes" id="UP000184267">
    <property type="component" value="Unassembled WGS sequence"/>
</dbReference>
<keyword evidence="7" id="KW-0694">RNA-binding</keyword>
<evidence type="ECO:0000313" key="11">
    <source>
        <dbReference type="EMBL" id="OJT12362.1"/>
    </source>
</evidence>
<evidence type="ECO:0000259" key="10">
    <source>
        <dbReference type="PROSITE" id="PS50994"/>
    </source>
</evidence>
<feature type="region of interest" description="Disordered" evidence="9">
    <location>
        <begin position="1572"/>
        <end position="1614"/>
    </location>
</feature>
<gene>
    <name evidence="11" type="ORF">TRAPUB_11092</name>
</gene>
<organism evidence="11 12">
    <name type="scientific">Trametes pubescens</name>
    <name type="common">White-rot fungus</name>
    <dbReference type="NCBI Taxonomy" id="154538"/>
    <lineage>
        <taxon>Eukaryota</taxon>
        <taxon>Fungi</taxon>
        <taxon>Dikarya</taxon>
        <taxon>Basidiomycota</taxon>
        <taxon>Agaricomycotina</taxon>
        <taxon>Agaricomycetes</taxon>
        <taxon>Polyporales</taxon>
        <taxon>Polyporaceae</taxon>
        <taxon>Trametes</taxon>
    </lineage>
</organism>
<feature type="region of interest" description="Disordered" evidence="9">
    <location>
        <begin position="2060"/>
        <end position="2092"/>
    </location>
</feature>
<evidence type="ECO:0000256" key="9">
    <source>
        <dbReference type="SAM" id="MobiDB-lite"/>
    </source>
</evidence>
<dbReference type="InterPro" id="IPR043128">
    <property type="entry name" value="Rev_trsase/Diguanyl_cyclase"/>
</dbReference>
<dbReference type="CDD" id="cd01647">
    <property type="entry name" value="RT_LTR"/>
    <property type="match status" value="1"/>
</dbReference>
<feature type="compositionally biased region" description="Polar residues" evidence="9">
    <location>
        <begin position="900"/>
        <end position="915"/>
    </location>
</feature>
<dbReference type="EMBL" id="MNAD01000492">
    <property type="protein sequence ID" value="OJT12362.1"/>
    <property type="molecule type" value="Genomic_DNA"/>
</dbReference>
<feature type="compositionally biased region" description="Low complexity" evidence="9">
    <location>
        <begin position="602"/>
        <end position="613"/>
    </location>
</feature>
<protein>
    <recommendedName>
        <fullName evidence="1">RNA-directed DNA polymerase</fullName>
        <ecNumber evidence="1">2.7.7.49</ecNumber>
    </recommendedName>
</protein>
<keyword evidence="3" id="KW-0548">Nucleotidyltransferase</keyword>
<dbReference type="Gene3D" id="1.10.340.70">
    <property type="match status" value="1"/>
</dbReference>
<comment type="caution">
    <text evidence="11">The sequence shown here is derived from an EMBL/GenBank/DDBJ whole genome shotgun (WGS) entry which is preliminary data.</text>
</comment>
<evidence type="ECO:0000256" key="3">
    <source>
        <dbReference type="ARBA" id="ARBA00022695"/>
    </source>
</evidence>
<dbReference type="InterPro" id="IPR012337">
    <property type="entry name" value="RNaseH-like_sf"/>
</dbReference>
<reference evidence="11 12" key="1">
    <citation type="submission" date="2016-10" db="EMBL/GenBank/DDBJ databases">
        <title>Genome sequence of the basidiomycete white-rot fungus Trametes pubescens.</title>
        <authorList>
            <person name="Makela M.R."/>
            <person name="Granchi Z."/>
            <person name="Peng M."/>
            <person name="De Vries R.P."/>
            <person name="Grigoriev I."/>
            <person name="Riley R."/>
            <person name="Hilden K."/>
        </authorList>
    </citation>
    <scope>NUCLEOTIDE SEQUENCE [LARGE SCALE GENOMIC DNA]</scope>
    <source>
        <strain evidence="11 12">FBCC735</strain>
    </source>
</reference>
<dbReference type="InterPro" id="IPR041373">
    <property type="entry name" value="RT_RNaseH"/>
</dbReference>
<keyword evidence="5" id="KW-0255">Endonuclease</keyword>
<dbReference type="OMA" id="INRWIVT"/>
<feature type="compositionally biased region" description="Acidic residues" evidence="9">
    <location>
        <begin position="2062"/>
        <end position="2075"/>
    </location>
</feature>
<keyword evidence="8" id="KW-0695">RNA-directed DNA polymerase</keyword>
<dbReference type="SUPFAM" id="SSF53098">
    <property type="entry name" value="Ribonuclease H-like"/>
    <property type="match status" value="1"/>
</dbReference>
<dbReference type="Pfam" id="PF17921">
    <property type="entry name" value="Integrase_H2C2"/>
    <property type="match status" value="1"/>
</dbReference>
<proteinExistence type="predicted"/>
<dbReference type="CDD" id="cd00303">
    <property type="entry name" value="retropepsin_like"/>
    <property type="match status" value="1"/>
</dbReference>
<dbReference type="GO" id="GO:0003723">
    <property type="term" value="F:RNA binding"/>
    <property type="evidence" value="ECO:0007669"/>
    <property type="project" value="UniProtKB-KW"/>
</dbReference>
<dbReference type="GO" id="GO:0004519">
    <property type="term" value="F:endonuclease activity"/>
    <property type="evidence" value="ECO:0007669"/>
    <property type="project" value="UniProtKB-KW"/>
</dbReference>
<dbReference type="Gene3D" id="3.10.10.10">
    <property type="entry name" value="HIV Type 1 Reverse Transcriptase, subunit A, domain 1"/>
    <property type="match status" value="1"/>
</dbReference>
<dbReference type="GO" id="GO:0005634">
    <property type="term" value="C:nucleus"/>
    <property type="evidence" value="ECO:0007669"/>
    <property type="project" value="UniProtKB-ARBA"/>
</dbReference>
<dbReference type="InterPro" id="IPR021109">
    <property type="entry name" value="Peptidase_aspartic_dom_sf"/>
</dbReference>
<dbReference type="PANTHER" id="PTHR37984:SF5">
    <property type="entry name" value="PROTEIN NYNRIN-LIKE"/>
    <property type="match status" value="1"/>
</dbReference>
<feature type="compositionally biased region" description="Polar residues" evidence="9">
    <location>
        <begin position="102"/>
        <end position="126"/>
    </location>
</feature>
<dbReference type="GO" id="GO:0015074">
    <property type="term" value="P:DNA integration"/>
    <property type="evidence" value="ECO:0007669"/>
    <property type="project" value="InterPro"/>
</dbReference>
<dbReference type="PANTHER" id="PTHR37984">
    <property type="entry name" value="PROTEIN CBG26694"/>
    <property type="match status" value="1"/>
</dbReference>
<keyword evidence="2" id="KW-0808">Transferase</keyword>
<feature type="region of interest" description="Disordered" evidence="9">
    <location>
        <begin position="542"/>
        <end position="648"/>
    </location>
</feature>
<dbReference type="Gene3D" id="3.30.420.10">
    <property type="entry name" value="Ribonuclease H-like superfamily/Ribonuclease H"/>
    <property type="match status" value="1"/>
</dbReference>
<evidence type="ECO:0000313" key="12">
    <source>
        <dbReference type="Proteomes" id="UP000184267"/>
    </source>
</evidence>